<name>A0A418YF43_9GAMM</name>
<dbReference type="InterPro" id="IPR005358">
    <property type="entry name" value="Puta_zinc/iron-chelating_dom"/>
</dbReference>
<gene>
    <name evidence="1" type="ORF">D1Z90_09175</name>
</gene>
<evidence type="ECO:0008006" key="3">
    <source>
        <dbReference type="Google" id="ProtNLM"/>
    </source>
</evidence>
<reference evidence="1 2" key="2">
    <citation type="submission" date="2019-01" db="EMBL/GenBank/DDBJ databases">
        <title>Motilimonas pumilus sp. nov., isolated from the gut of sea cucumber (Apostichopus japonicus).</title>
        <authorList>
            <person name="Wang F.-Q."/>
            <person name="Ren L.-H."/>
            <person name="Lin Y.-W."/>
            <person name="Sun G.-H."/>
            <person name="Du Z.-J."/>
            <person name="Zhao J.-X."/>
            <person name="Liu X.-J."/>
            <person name="Liu L.-J."/>
        </authorList>
    </citation>
    <scope>NUCLEOTIDE SEQUENCE [LARGE SCALE GENOMIC DNA]</scope>
    <source>
        <strain evidence="1 2">PLHSC7-2</strain>
    </source>
</reference>
<sequence length="221" mass="24990">MERHQVLARLNETHYAYQQALKSSDKLIALSQLQTATLTESMQRQPEIDCRNGCAKCCNIRVMVFPHEAVAMYFYIKAKLSKAQQVVIEERLHQSADKIAAMTEQEHLTTNVPCPMLIAESCSVYPARSLACAGYHSTDVKQCVQSYKTPTDLSGFIPQLKNVQQMQQQLVGISYQVLQQNKAAADKVEMIGALSAIFRQPSLINKWKRGRAMFKLTLKQH</sequence>
<comment type="caution">
    <text evidence="1">The sequence shown here is derived from an EMBL/GenBank/DDBJ whole genome shotgun (WGS) entry which is preliminary data.</text>
</comment>
<dbReference type="Pfam" id="PF03692">
    <property type="entry name" value="CxxCxxCC"/>
    <property type="match status" value="1"/>
</dbReference>
<organism evidence="1 2">
    <name type="scientific">Motilimonas pumila</name>
    <dbReference type="NCBI Taxonomy" id="2303987"/>
    <lineage>
        <taxon>Bacteria</taxon>
        <taxon>Pseudomonadati</taxon>
        <taxon>Pseudomonadota</taxon>
        <taxon>Gammaproteobacteria</taxon>
        <taxon>Alteromonadales</taxon>
        <taxon>Alteromonadales genera incertae sedis</taxon>
        <taxon>Motilimonas</taxon>
    </lineage>
</organism>
<dbReference type="EMBL" id="QZCH01000010">
    <property type="protein sequence ID" value="RJG47875.1"/>
    <property type="molecule type" value="Genomic_DNA"/>
</dbReference>
<dbReference type="AlphaFoldDB" id="A0A418YF43"/>
<protein>
    <recommendedName>
        <fullName evidence="3">YkgJ family cysteine cluster protein</fullName>
    </recommendedName>
</protein>
<evidence type="ECO:0000313" key="2">
    <source>
        <dbReference type="Proteomes" id="UP000283255"/>
    </source>
</evidence>
<reference evidence="1 2" key="1">
    <citation type="submission" date="2018-09" db="EMBL/GenBank/DDBJ databases">
        <authorList>
            <person name="Wang F."/>
        </authorList>
    </citation>
    <scope>NUCLEOTIDE SEQUENCE [LARGE SCALE GENOMIC DNA]</scope>
    <source>
        <strain evidence="1 2">PLHSC7-2</strain>
    </source>
</reference>
<accession>A0A418YF43</accession>
<dbReference type="RefSeq" id="WP_119910458.1">
    <property type="nucleotide sequence ID" value="NZ_QZCH01000010.1"/>
</dbReference>
<dbReference type="Proteomes" id="UP000283255">
    <property type="component" value="Unassembled WGS sequence"/>
</dbReference>
<proteinExistence type="predicted"/>
<evidence type="ECO:0000313" key="1">
    <source>
        <dbReference type="EMBL" id="RJG47875.1"/>
    </source>
</evidence>
<keyword evidence="2" id="KW-1185">Reference proteome</keyword>
<dbReference type="OrthoDB" id="9806610at2"/>